<feature type="transmembrane region" description="Helical" evidence="7">
    <location>
        <begin position="236"/>
        <end position="254"/>
    </location>
</feature>
<dbReference type="EMBL" id="FJOG01000045">
    <property type="protein sequence ID" value="CZR67623.1"/>
    <property type="molecule type" value="Genomic_DNA"/>
</dbReference>
<dbReference type="InterPro" id="IPR008217">
    <property type="entry name" value="Ccc1_fam"/>
</dbReference>
<reference evidence="8 9" key="1">
    <citation type="submission" date="2016-03" db="EMBL/GenBank/DDBJ databases">
        <authorList>
            <person name="Ploux O."/>
        </authorList>
    </citation>
    <scope>NUCLEOTIDE SEQUENCE [LARGE SCALE GENOMIC DNA]</scope>
    <source>
        <strain evidence="8 9">UAMH 11012</strain>
    </source>
</reference>
<dbReference type="CDD" id="cd02435">
    <property type="entry name" value="CCC1"/>
    <property type="match status" value="1"/>
</dbReference>
<keyword evidence="4 7" id="KW-1133">Transmembrane helix</keyword>
<evidence type="ECO:0000256" key="6">
    <source>
        <dbReference type="SAM" id="MobiDB-lite"/>
    </source>
</evidence>
<dbReference type="GO" id="GO:0012505">
    <property type="term" value="C:endomembrane system"/>
    <property type="evidence" value="ECO:0007669"/>
    <property type="project" value="UniProtKB-SubCell"/>
</dbReference>
<gene>
    <name evidence="8" type="ORF">PAC_17522</name>
</gene>
<evidence type="ECO:0000256" key="4">
    <source>
        <dbReference type="ARBA" id="ARBA00022989"/>
    </source>
</evidence>
<evidence type="ECO:0000256" key="3">
    <source>
        <dbReference type="ARBA" id="ARBA00022692"/>
    </source>
</evidence>
<keyword evidence="3 7" id="KW-0812">Transmembrane</keyword>
<dbReference type="Proteomes" id="UP000184330">
    <property type="component" value="Unassembled WGS sequence"/>
</dbReference>
<dbReference type="Pfam" id="PF01988">
    <property type="entry name" value="VIT1"/>
    <property type="match status" value="1"/>
</dbReference>
<evidence type="ECO:0000313" key="8">
    <source>
        <dbReference type="EMBL" id="CZR67623.1"/>
    </source>
</evidence>
<evidence type="ECO:0000256" key="7">
    <source>
        <dbReference type="SAM" id="Phobius"/>
    </source>
</evidence>
<organism evidence="8 9">
    <name type="scientific">Phialocephala subalpina</name>
    <dbReference type="NCBI Taxonomy" id="576137"/>
    <lineage>
        <taxon>Eukaryota</taxon>
        <taxon>Fungi</taxon>
        <taxon>Dikarya</taxon>
        <taxon>Ascomycota</taxon>
        <taxon>Pezizomycotina</taxon>
        <taxon>Leotiomycetes</taxon>
        <taxon>Helotiales</taxon>
        <taxon>Mollisiaceae</taxon>
        <taxon>Phialocephala</taxon>
        <taxon>Phialocephala fortinii species complex</taxon>
    </lineage>
</organism>
<evidence type="ECO:0000256" key="1">
    <source>
        <dbReference type="ARBA" id="ARBA00004127"/>
    </source>
</evidence>
<feature type="compositionally biased region" description="Low complexity" evidence="6">
    <location>
        <begin position="23"/>
        <end position="48"/>
    </location>
</feature>
<accession>A0A1L7XRF1</accession>
<evidence type="ECO:0000313" key="9">
    <source>
        <dbReference type="Proteomes" id="UP000184330"/>
    </source>
</evidence>
<dbReference type="AlphaFoldDB" id="A0A1L7XRF1"/>
<feature type="transmembrane region" description="Helical" evidence="7">
    <location>
        <begin position="205"/>
        <end position="230"/>
    </location>
</feature>
<protein>
    <submittedName>
        <fullName evidence="8">Related to uncharacterized membrane protein</fullName>
    </submittedName>
</protein>
<dbReference type="GO" id="GO:0005384">
    <property type="term" value="F:manganese ion transmembrane transporter activity"/>
    <property type="evidence" value="ECO:0007669"/>
    <property type="project" value="InterPro"/>
</dbReference>
<feature type="region of interest" description="Disordered" evidence="6">
    <location>
        <begin position="22"/>
        <end position="66"/>
    </location>
</feature>
<comment type="similarity">
    <text evidence="2">Belongs to the CCC1 family.</text>
</comment>
<dbReference type="GO" id="GO:0030026">
    <property type="term" value="P:intracellular manganese ion homeostasis"/>
    <property type="evidence" value="ECO:0007669"/>
    <property type="project" value="InterPro"/>
</dbReference>
<evidence type="ECO:0000256" key="5">
    <source>
        <dbReference type="ARBA" id="ARBA00023136"/>
    </source>
</evidence>
<dbReference type="STRING" id="576137.A0A1L7XRF1"/>
<dbReference type="PANTHER" id="PTHR31851">
    <property type="entry name" value="FE(2+)/MN(2+) TRANSPORTER PCL1"/>
    <property type="match status" value="1"/>
</dbReference>
<proteinExistence type="inferred from homology"/>
<feature type="transmembrane region" description="Helical" evidence="7">
    <location>
        <begin position="107"/>
        <end position="128"/>
    </location>
</feature>
<evidence type="ECO:0000256" key="2">
    <source>
        <dbReference type="ARBA" id="ARBA00007049"/>
    </source>
</evidence>
<comment type="subcellular location">
    <subcellularLocation>
        <location evidence="1">Endomembrane system</location>
        <topology evidence="1">Multi-pass membrane protein</topology>
    </subcellularLocation>
</comment>
<keyword evidence="9" id="KW-1185">Reference proteome</keyword>
<sequence length="304" mass="32501">MSLALLKNLFIRQPKQQVYNKISADSSSESWASSPTLSSSSRSSDVESQALREEISEKLSPPSQTERKSWKVDARVISDAIIGLSDGLTVPFALTAGLSAIGSTKVVVYGGMAELIAGAISMGLGGYLGAKSERDSYNATLQETEELVVNDPAAAERTVTELFESFDVPSSTINDLTTHLSTSPHLTAFLMRFEHSLPPPESSRAITCALTIALGYFIGGFIPLLPYFFVEGVRRGLAWSVAIMIVALFTFGYTKTCFVSGWKGWRKSLLGVRGGIEMVVVGSLAAGAAMGIVRFFNDHAGALG</sequence>
<feature type="transmembrane region" description="Helical" evidence="7">
    <location>
        <begin position="76"/>
        <end position="101"/>
    </location>
</feature>
<feature type="transmembrane region" description="Helical" evidence="7">
    <location>
        <begin position="275"/>
        <end position="296"/>
    </location>
</feature>
<name>A0A1L7XRF1_9HELO</name>
<dbReference type="OrthoDB" id="3540333at2759"/>
<keyword evidence="5 7" id="KW-0472">Membrane</keyword>